<gene>
    <name evidence="2" type="ORF">ACFQO9_06320</name>
</gene>
<evidence type="ECO:0000313" key="3">
    <source>
        <dbReference type="Proteomes" id="UP001596550"/>
    </source>
</evidence>
<reference evidence="3" key="1">
    <citation type="journal article" date="2019" name="Int. J. Syst. Evol. Microbiol.">
        <title>The Global Catalogue of Microorganisms (GCM) 10K type strain sequencing project: providing services to taxonomists for standard genome sequencing and annotation.</title>
        <authorList>
            <consortium name="The Broad Institute Genomics Platform"/>
            <consortium name="The Broad Institute Genome Sequencing Center for Infectious Disease"/>
            <person name="Wu L."/>
            <person name="Ma J."/>
        </authorList>
    </citation>
    <scope>NUCLEOTIDE SEQUENCE [LARGE SCALE GENOMIC DNA]</scope>
    <source>
        <strain evidence="3">CCUG 54781</strain>
    </source>
</reference>
<dbReference type="EMBL" id="JBHTCR010000002">
    <property type="protein sequence ID" value="MFC7346334.1"/>
    <property type="molecule type" value="Genomic_DNA"/>
</dbReference>
<name>A0ABW2LUT0_9FLAO</name>
<dbReference type="Gene3D" id="3.30.2310.20">
    <property type="entry name" value="RelE-like"/>
    <property type="match status" value="1"/>
</dbReference>
<proteinExistence type="predicted"/>
<keyword evidence="3" id="KW-1185">Reference proteome</keyword>
<dbReference type="RefSeq" id="WP_378175471.1">
    <property type="nucleotide sequence ID" value="NZ_JBHTCR010000002.1"/>
</dbReference>
<keyword evidence="1" id="KW-1277">Toxin-antitoxin system</keyword>
<dbReference type="Proteomes" id="UP001596550">
    <property type="component" value="Unassembled WGS sequence"/>
</dbReference>
<protein>
    <submittedName>
        <fullName evidence="2">Type II toxin-antitoxin system RelE/ParE family toxin</fullName>
    </submittedName>
</protein>
<dbReference type="InterPro" id="IPR035093">
    <property type="entry name" value="RelE/ParE_toxin_dom_sf"/>
</dbReference>
<sequence length="99" mass="12429">MTKLIYSNFVKRDLKEIKDWYRKIDVKLWNDFVREFKSKVILIKENPLSFEIKYDEIRIVFLKRFPFGIHYFYDKEKNAIEIYSIFHTSRNPEQWKDRK</sequence>
<accession>A0ABW2LUT0</accession>
<dbReference type="InterPro" id="IPR007712">
    <property type="entry name" value="RelE/ParE_toxin"/>
</dbReference>
<comment type="caution">
    <text evidence="2">The sequence shown here is derived from an EMBL/GenBank/DDBJ whole genome shotgun (WGS) entry which is preliminary data.</text>
</comment>
<dbReference type="Pfam" id="PF05016">
    <property type="entry name" value="ParE_toxin"/>
    <property type="match status" value="1"/>
</dbReference>
<organism evidence="2 3">
    <name type="scientific">Chryseobacterium zhengzhouense</name>
    <dbReference type="NCBI Taxonomy" id="1636086"/>
    <lineage>
        <taxon>Bacteria</taxon>
        <taxon>Pseudomonadati</taxon>
        <taxon>Bacteroidota</taxon>
        <taxon>Flavobacteriia</taxon>
        <taxon>Flavobacteriales</taxon>
        <taxon>Weeksellaceae</taxon>
        <taxon>Chryseobacterium group</taxon>
        <taxon>Chryseobacterium</taxon>
    </lineage>
</organism>
<evidence type="ECO:0000256" key="1">
    <source>
        <dbReference type="ARBA" id="ARBA00022649"/>
    </source>
</evidence>
<evidence type="ECO:0000313" key="2">
    <source>
        <dbReference type="EMBL" id="MFC7346334.1"/>
    </source>
</evidence>